<organism evidence="2 3">
    <name type="scientific">Alosa alosa</name>
    <name type="common">allis shad</name>
    <dbReference type="NCBI Taxonomy" id="278164"/>
    <lineage>
        <taxon>Eukaryota</taxon>
        <taxon>Metazoa</taxon>
        <taxon>Chordata</taxon>
        <taxon>Craniata</taxon>
        <taxon>Vertebrata</taxon>
        <taxon>Euteleostomi</taxon>
        <taxon>Actinopterygii</taxon>
        <taxon>Neopterygii</taxon>
        <taxon>Teleostei</taxon>
        <taxon>Clupei</taxon>
        <taxon>Clupeiformes</taxon>
        <taxon>Clupeoidei</taxon>
        <taxon>Clupeidae</taxon>
        <taxon>Alosa</taxon>
    </lineage>
</organism>
<feature type="compositionally biased region" description="Basic and acidic residues" evidence="1">
    <location>
        <begin position="48"/>
        <end position="62"/>
    </location>
</feature>
<gene>
    <name evidence="2" type="ORF">AALO_G00011980</name>
</gene>
<keyword evidence="3" id="KW-1185">Reference proteome</keyword>
<dbReference type="AlphaFoldDB" id="A0AAV6HGH7"/>
<evidence type="ECO:0000313" key="3">
    <source>
        <dbReference type="Proteomes" id="UP000823561"/>
    </source>
</evidence>
<evidence type="ECO:0000256" key="1">
    <source>
        <dbReference type="SAM" id="MobiDB-lite"/>
    </source>
</evidence>
<feature type="region of interest" description="Disordered" evidence="1">
    <location>
        <begin position="46"/>
        <end position="69"/>
    </location>
</feature>
<dbReference type="Proteomes" id="UP000823561">
    <property type="component" value="Chromosome 1"/>
</dbReference>
<sequence>MAISSSQSPSAEPRACRPMQKHARAQVGAFWTPPHPAVLLELCTEPGARSRSDRQTGEHSGLERTVQVRRRCGSSEPDLFLNTASVRADTCCGLRHTGV</sequence>
<reference evidence="2 3" key="1">
    <citation type="submission" date="2020-10" db="EMBL/GenBank/DDBJ databases">
        <title>Chromosome-scale genome assembly of the Allis shad, Alosa alosa.</title>
        <authorList>
            <person name="Margot Z."/>
            <person name="Christophe K."/>
            <person name="Cabau C."/>
            <person name="Louis A."/>
            <person name="Berthelot C."/>
            <person name="Parey E."/>
            <person name="Roest Crollius H."/>
            <person name="Montfort J."/>
            <person name="Robinson-Rechavi M."/>
            <person name="Bucao C."/>
            <person name="Bouchez O."/>
            <person name="Gislard M."/>
            <person name="Lluch J."/>
            <person name="Milhes M."/>
            <person name="Lampietro C."/>
            <person name="Lopez Roques C."/>
            <person name="Donnadieu C."/>
            <person name="Braasch I."/>
            <person name="Desvignes T."/>
            <person name="Postlethwait J."/>
            <person name="Bobe J."/>
            <person name="Guiguen Y."/>
        </authorList>
    </citation>
    <scope>NUCLEOTIDE SEQUENCE [LARGE SCALE GENOMIC DNA]</scope>
    <source>
        <strain evidence="2">M-15738</strain>
        <tissue evidence="2">Blood</tissue>
    </source>
</reference>
<accession>A0AAV6HGH7</accession>
<name>A0AAV6HGH7_9TELE</name>
<evidence type="ECO:0000313" key="2">
    <source>
        <dbReference type="EMBL" id="KAG5286184.1"/>
    </source>
</evidence>
<protein>
    <submittedName>
        <fullName evidence="2">Uncharacterized protein</fullName>
    </submittedName>
</protein>
<proteinExistence type="predicted"/>
<dbReference type="EMBL" id="JADWDJ010000001">
    <property type="protein sequence ID" value="KAG5286184.1"/>
    <property type="molecule type" value="Genomic_DNA"/>
</dbReference>
<comment type="caution">
    <text evidence="2">The sequence shown here is derived from an EMBL/GenBank/DDBJ whole genome shotgun (WGS) entry which is preliminary data.</text>
</comment>